<dbReference type="SUPFAM" id="SSF52743">
    <property type="entry name" value="Subtilisin-like"/>
    <property type="match status" value="1"/>
</dbReference>
<protein>
    <submittedName>
        <fullName evidence="10">Family S53 protease</fullName>
    </submittedName>
</protein>
<dbReference type="PANTHER" id="PTHR14218:SF15">
    <property type="entry name" value="TRIPEPTIDYL-PEPTIDASE 1"/>
    <property type="match status" value="1"/>
</dbReference>
<evidence type="ECO:0000256" key="5">
    <source>
        <dbReference type="ARBA" id="ARBA00022825"/>
    </source>
</evidence>
<evidence type="ECO:0000313" key="11">
    <source>
        <dbReference type="Proteomes" id="UP001221757"/>
    </source>
</evidence>
<dbReference type="SUPFAM" id="SSF54897">
    <property type="entry name" value="Protease propeptides/inhibitors"/>
    <property type="match status" value="1"/>
</dbReference>
<evidence type="ECO:0000256" key="7">
    <source>
        <dbReference type="ARBA" id="ARBA00023145"/>
    </source>
</evidence>
<keyword evidence="2 8" id="KW-0645">Protease</keyword>
<feature type="binding site" evidence="8">
    <location>
        <position position="484"/>
    </location>
    <ligand>
        <name>Ca(2+)</name>
        <dbReference type="ChEBI" id="CHEBI:29108"/>
    </ligand>
</feature>
<evidence type="ECO:0000256" key="3">
    <source>
        <dbReference type="ARBA" id="ARBA00022723"/>
    </source>
</evidence>
<dbReference type="InterPro" id="IPR030400">
    <property type="entry name" value="Sedolisin_dom"/>
</dbReference>
<dbReference type="AlphaFoldDB" id="A0AAD7DE81"/>
<proteinExistence type="predicted"/>
<evidence type="ECO:0000256" key="8">
    <source>
        <dbReference type="PROSITE-ProRule" id="PRU01032"/>
    </source>
</evidence>
<comment type="cofactor">
    <cofactor evidence="8">
        <name>Ca(2+)</name>
        <dbReference type="ChEBI" id="CHEBI:29108"/>
    </cofactor>
    <text evidence="8">Binds 1 Ca(2+) ion per subunit.</text>
</comment>
<keyword evidence="5 8" id="KW-0720">Serine protease</keyword>
<evidence type="ECO:0000313" key="10">
    <source>
        <dbReference type="EMBL" id="KAJ7689610.1"/>
    </source>
</evidence>
<dbReference type="InterPro" id="IPR036852">
    <property type="entry name" value="Peptidase_S8/S53_dom_sf"/>
</dbReference>
<evidence type="ECO:0000256" key="1">
    <source>
        <dbReference type="ARBA" id="ARBA00004239"/>
    </source>
</evidence>
<dbReference type="EMBL" id="JARKIE010000071">
    <property type="protein sequence ID" value="KAJ7689610.1"/>
    <property type="molecule type" value="Genomic_DNA"/>
</dbReference>
<dbReference type="GO" id="GO:0006508">
    <property type="term" value="P:proteolysis"/>
    <property type="evidence" value="ECO:0007669"/>
    <property type="project" value="UniProtKB-KW"/>
</dbReference>
<keyword evidence="3 8" id="KW-0479">Metal-binding</keyword>
<keyword evidence="4 8" id="KW-0378">Hydrolase</keyword>
<organism evidence="10 11">
    <name type="scientific">Mycena rosella</name>
    <name type="common">Pink bonnet</name>
    <name type="synonym">Agaricus rosellus</name>
    <dbReference type="NCBI Taxonomy" id="1033263"/>
    <lineage>
        <taxon>Eukaryota</taxon>
        <taxon>Fungi</taxon>
        <taxon>Dikarya</taxon>
        <taxon>Basidiomycota</taxon>
        <taxon>Agaricomycotina</taxon>
        <taxon>Agaricomycetes</taxon>
        <taxon>Agaricomycetidae</taxon>
        <taxon>Agaricales</taxon>
        <taxon>Marasmiineae</taxon>
        <taxon>Mycenaceae</taxon>
        <taxon>Mycena</taxon>
    </lineage>
</organism>
<dbReference type="GO" id="GO:0004252">
    <property type="term" value="F:serine-type endopeptidase activity"/>
    <property type="evidence" value="ECO:0007669"/>
    <property type="project" value="UniProtKB-UniRule"/>
</dbReference>
<sequence>MILHERVARVSPEFFDLGPPEGSTVLNLRINLVSSDLTSLEEILKHISAPSSPTYGRWLSREQVEAYVRPSAATRTLVNAWLAQHDITNAQNISSAGDWISFPITISAANRMLGANFSTYAHKPSGTRYIRTLAYSIPAALRNAHIRLIHPTTSYAYVLLPCPAFDVVTPACLGTLYNMPLTTGTENSDSQLAVTGFNNEFEDLQDLRIFLADTRPDTSSSTGFTVETVDGGRNQQYPAGLEAAVDLQYTVALAGATGVPVNFISVGQNNGDGESGFMDFAHALLAKNAPPQVVTTSYAFNSEGTVPETIARSLCDTYMALAARGVSLCFSAGDGGVAASKSQGNRCNRFLSVFPSCPYITLVGATQGIPEQGAYFSSGGFSEYFPQQDWQSNAVNAYLEQLGPQYENLFNRAGRGYPDVSTQGYKIEIILQGQARLVAGTSCSSPILAAMIARLNDELLKAGKPVLGFLNPWLYANPGAFNDITSGNNPGCGTEGFSAANGWDPVTGLGTPNYPAMRAAAGLN</sequence>
<dbReference type="Gene3D" id="3.40.50.200">
    <property type="entry name" value="Peptidase S8/S53 domain"/>
    <property type="match status" value="1"/>
</dbReference>
<comment type="subcellular location">
    <subcellularLocation>
        <location evidence="1">Secreted</location>
        <location evidence="1">Extracellular space</location>
    </subcellularLocation>
</comment>
<evidence type="ECO:0000256" key="6">
    <source>
        <dbReference type="ARBA" id="ARBA00022837"/>
    </source>
</evidence>
<feature type="active site" description="Charge relay system" evidence="8">
    <location>
        <position position="442"/>
    </location>
</feature>
<dbReference type="GO" id="GO:0005576">
    <property type="term" value="C:extracellular region"/>
    <property type="evidence" value="ECO:0007669"/>
    <property type="project" value="UniProtKB-SubCell"/>
</dbReference>
<reference evidence="10" key="1">
    <citation type="submission" date="2023-03" db="EMBL/GenBank/DDBJ databases">
        <title>Massive genome expansion in bonnet fungi (Mycena s.s.) driven by repeated elements and novel gene families across ecological guilds.</title>
        <authorList>
            <consortium name="Lawrence Berkeley National Laboratory"/>
            <person name="Harder C.B."/>
            <person name="Miyauchi S."/>
            <person name="Viragh M."/>
            <person name="Kuo A."/>
            <person name="Thoen E."/>
            <person name="Andreopoulos B."/>
            <person name="Lu D."/>
            <person name="Skrede I."/>
            <person name="Drula E."/>
            <person name="Henrissat B."/>
            <person name="Morin E."/>
            <person name="Kohler A."/>
            <person name="Barry K."/>
            <person name="LaButti K."/>
            <person name="Morin E."/>
            <person name="Salamov A."/>
            <person name="Lipzen A."/>
            <person name="Mereny Z."/>
            <person name="Hegedus B."/>
            <person name="Baldrian P."/>
            <person name="Stursova M."/>
            <person name="Weitz H."/>
            <person name="Taylor A."/>
            <person name="Grigoriev I.V."/>
            <person name="Nagy L.G."/>
            <person name="Martin F."/>
            <person name="Kauserud H."/>
        </authorList>
    </citation>
    <scope>NUCLEOTIDE SEQUENCE</scope>
    <source>
        <strain evidence="10">CBHHK067</strain>
    </source>
</reference>
<gene>
    <name evidence="10" type="ORF">B0H17DRAFT_1169363</name>
</gene>
<dbReference type="PANTHER" id="PTHR14218">
    <property type="entry name" value="PROTEASE S8 TRIPEPTIDYL PEPTIDASE I CLN2"/>
    <property type="match status" value="1"/>
</dbReference>
<dbReference type="CDD" id="cd04056">
    <property type="entry name" value="Peptidases_S53"/>
    <property type="match status" value="1"/>
</dbReference>
<dbReference type="GO" id="GO:0046872">
    <property type="term" value="F:metal ion binding"/>
    <property type="evidence" value="ECO:0007669"/>
    <property type="project" value="UniProtKB-UniRule"/>
</dbReference>
<dbReference type="CDD" id="cd11377">
    <property type="entry name" value="Pro-peptidase_S53"/>
    <property type="match status" value="1"/>
</dbReference>
<dbReference type="GO" id="GO:0008240">
    <property type="term" value="F:tripeptidyl-peptidase activity"/>
    <property type="evidence" value="ECO:0007669"/>
    <property type="project" value="TreeGrafter"/>
</dbReference>
<keyword evidence="6 8" id="KW-0106">Calcium</keyword>
<feature type="binding site" evidence="8">
    <location>
        <position position="504"/>
    </location>
    <ligand>
        <name>Ca(2+)</name>
        <dbReference type="ChEBI" id="CHEBI:29108"/>
    </ligand>
</feature>
<evidence type="ECO:0000256" key="4">
    <source>
        <dbReference type="ARBA" id="ARBA00022801"/>
    </source>
</evidence>
<dbReference type="PROSITE" id="PS51695">
    <property type="entry name" value="SEDOLISIN"/>
    <property type="match status" value="1"/>
</dbReference>
<dbReference type="SMART" id="SM00944">
    <property type="entry name" value="Pro-kuma_activ"/>
    <property type="match status" value="1"/>
</dbReference>
<feature type="binding site" evidence="8">
    <location>
        <position position="483"/>
    </location>
    <ligand>
        <name>Ca(2+)</name>
        <dbReference type="ChEBI" id="CHEBI:29108"/>
    </ligand>
</feature>
<dbReference type="Proteomes" id="UP001221757">
    <property type="component" value="Unassembled WGS sequence"/>
</dbReference>
<evidence type="ECO:0000256" key="2">
    <source>
        <dbReference type="ARBA" id="ARBA00022670"/>
    </source>
</evidence>
<keyword evidence="11" id="KW-1185">Reference proteome</keyword>
<feature type="active site" description="Charge relay system" evidence="8">
    <location>
        <position position="242"/>
    </location>
</feature>
<keyword evidence="7" id="KW-0865">Zymogen</keyword>
<dbReference type="InterPro" id="IPR015366">
    <property type="entry name" value="S53_propep"/>
</dbReference>
<dbReference type="Pfam" id="PF09286">
    <property type="entry name" value="Pro-kuma_activ"/>
    <property type="match status" value="1"/>
</dbReference>
<accession>A0AAD7DE81</accession>
<name>A0AAD7DE81_MYCRO</name>
<evidence type="ECO:0000259" key="9">
    <source>
        <dbReference type="PROSITE" id="PS51695"/>
    </source>
</evidence>
<dbReference type="InterPro" id="IPR050819">
    <property type="entry name" value="Tripeptidyl-peptidase_I"/>
</dbReference>
<comment type="caution">
    <text evidence="10">The sequence shown here is derived from an EMBL/GenBank/DDBJ whole genome shotgun (WGS) entry which is preliminary data.</text>
</comment>
<feature type="domain" description="Peptidase S53" evidence="9">
    <location>
        <begin position="167"/>
        <end position="524"/>
    </location>
</feature>
<feature type="active site" description="Charge relay system" evidence="8">
    <location>
        <position position="246"/>
    </location>
</feature>
<feature type="binding site" evidence="8">
    <location>
        <position position="502"/>
    </location>
    <ligand>
        <name>Ca(2+)</name>
        <dbReference type="ChEBI" id="CHEBI:29108"/>
    </ligand>
</feature>